<organism evidence="2 3">
    <name type="scientific">Algicella marina</name>
    <dbReference type="NCBI Taxonomy" id="2683284"/>
    <lineage>
        <taxon>Bacteria</taxon>
        <taxon>Pseudomonadati</taxon>
        <taxon>Pseudomonadota</taxon>
        <taxon>Alphaproteobacteria</taxon>
        <taxon>Rhodobacterales</taxon>
        <taxon>Paracoccaceae</taxon>
        <taxon>Algicella</taxon>
    </lineage>
</organism>
<keyword evidence="1" id="KW-1133">Transmembrane helix</keyword>
<reference evidence="2 3" key="1">
    <citation type="submission" date="2019-12" db="EMBL/GenBank/DDBJ databases">
        <title>Complete genome sequence of Algicella marina strain 9Alg 56(T) isolated from the red alga Tichocarpus crinitus.</title>
        <authorList>
            <person name="Kim S.-G."/>
            <person name="Nedashkovskaya O.I."/>
        </authorList>
    </citation>
    <scope>NUCLEOTIDE SEQUENCE [LARGE SCALE GENOMIC DNA]</scope>
    <source>
        <strain evidence="2 3">9Alg 56</strain>
    </source>
</reference>
<feature type="transmembrane region" description="Helical" evidence="1">
    <location>
        <begin position="201"/>
        <end position="221"/>
    </location>
</feature>
<dbReference type="EMBL" id="CP046620">
    <property type="protein sequence ID" value="QHQ34425.1"/>
    <property type="molecule type" value="Genomic_DNA"/>
</dbReference>
<keyword evidence="3" id="KW-1185">Reference proteome</keyword>
<proteinExistence type="predicted"/>
<name>A0A6P1SY04_9RHOB</name>
<accession>A0A6P1SY04</accession>
<keyword evidence="1" id="KW-0472">Membrane</keyword>
<feature type="transmembrane region" description="Helical" evidence="1">
    <location>
        <begin position="92"/>
        <end position="115"/>
    </location>
</feature>
<keyword evidence="1" id="KW-0812">Transmembrane</keyword>
<protein>
    <submittedName>
        <fullName evidence="2">Uncharacterized protein</fullName>
    </submittedName>
</protein>
<dbReference type="RefSeq" id="WP_284154889.1">
    <property type="nucleotide sequence ID" value="NZ_CP046620.1"/>
</dbReference>
<evidence type="ECO:0000313" key="2">
    <source>
        <dbReference type="EMBL" id="QHQ34425.1"/>
    </source>
</evidence>
<evidence type="ECO:0000313" key="3">
    <source>
        <dbReference type="Proteomes" id="UP000464495"/>
    </source>
</evidence>
<dbReference type="AlphaFoldDB" id="A0A6P1SY04"/>
<evidence type="ECO:0000256" key="1">
    <source>
        <dbReference type="SAM" id="Phobius"/>
    </source>
</evidence>
<gene>
    <name evidence="2" type="ORF">GO499_04115</name>
</gene>
<feature type="transmembrane region" description="Helical" evidence="1">
    <location>
        <begin position="167"/>
        <end position="189"/>
    </location>
</feature>
<sequence length="235" mass="25900">MNEKANGGPSGPRLTSRDWAGEMAPENDVSDAFSQFQLKEYENISQAHFKTNEVLATFYRYFLLITAIPITTVGLALLNFSKDGISEEARILAFLIFGVSAVLLSLVGAAVISYIEGLRLDAILYARVVNSIRDFFFKKPGAADFGSSVLPRNSEKPSYDGFGASFIIYHACALMNSTYFAAGVLVLMLDKTVQLQQIQVSNCQWAITAISFVTLMIAQIITRRRLVADKARKGF</sequence>
<dbReference type="Proteomes" id="UP000464495">
    <property type="component" value="Chromosome"/>
</dbReference>
<feature type="transmembrane region" description="Helical" evidence="1">
    <location>
        <begin position="58"/>
        <end position="80"/>
    </location>
</feature>
<dbReference type="KEGG" id="amaq:GO499_04115"/>